<evidence type="ECO:0000259" key="4">
    <source>
        <dbReference type="PROSITE" id="PS50110"/>
    </source>
</evidence>
<keyword evidence="2" id="KW-0418">Kinase</keyword>
<dbReference type="InterPro" id="IPR029787">
    <property type="entry name" value="Nucleotide_cyclase"/>
</dbReference>
<organism evidence="7 8">
    <name type="scientific">Tahibacter amnicola</name>
    <dbReference type="NCBI Taxonomy" id="2976241"/>
    <lineage>
        <taxon>Bacteria</taxon>
        <taxon>Pseudomonadati</taxon>
        <taxon>Pseudomonadota</taxon>
        <taxon>Gammaproteobacteria</taxon>
        <taxon>Lysobacterales</taxon>
        <taxon>Rhodanobacteraceae</taxon>
        <taxon>Tahibacter</taxon>
    </lineage>
</organism>
<dbReference type="InterPro" id="IPR000160">
    <property type="entry name" value="GGDEF_dom"/>
</dbReference>
<keyword evidence="1" id="KW-0808">Transferase</keyword>
<accession>A0ABY6BKE1</accession>
<name>A0ABY6BKE1_9GAMM</name>
<dbReference type="NCBIfam" id="TIGR00254">
    <property type="entry name" value="GGDEF"/>
    <property type="match status" value="1"/>
</dbReference>
<dbReference type="PROSITE" id="PS50110">
    <property type="entry name" value="RESPONSE_REGULATORY"/>
    <property type="match status" value="1"/>
</dbReference>
<dbReference type="PROSITE" id="PS50883">
    <property type="entry name" value="EAL"/>
    <property type="match status" value="1"/>
</dbReference>
<dbReference type="PANTHER" id="PTHR33121:SF71">
    <property type="entry name" value="OXYGEN SENSOR PROTEIN DOSP"/>
    <property type="match status" value="1"/>
</dbReference>
<dbReference type="SUPFAM" id="SSF52172">
    <property type="entry name" value="CheY-like"/>
    <property type="match status" value="1"/>
</dbReference>
<dbReference type="SMART" id="SM00448">
    <property type="entry name" value="REC"/>
    <property type="match status" value="1"/>
</dbReference>
<evidence type="ECO:0000313" key="8">
    <source>
        <dbReference type="Proteomes" id="UP001064632"/>
    </source>
</evidence>
<dbReference type="Gene3D" id="3.40.50.2300">
    <property type="match status" value="1"/>
</dbReference>
<dbReference type="CDD" id="cd01948">
    <property type="entry name" value="EAL"/>
    <property type="match status" value="1"/>
</dbReference>
<dbReference type="InterPro" id="IPR001789">
    <property type="entry name" value="Sig_transdc_resp-reg_receiver"/>
</dbReference>
<dbReference type="InterPro" id="IPR029016">
    <property type="entry name" value="GAF-like_dom_sf"/>
</dbReference>
<sequence>MEAALAECRTVLLRAVNEAALLESVAWTLVTRGRCRVAWIGGPVSAQVKCLAFAHDSAVDACADPTGWALDDAREGLAAQALGAEQTARLPDLAADTTDSRWHRRMMQAGARSGIALALTVRRETIGVLCLYSPDADAFGDGRQAALEELASDIARALDARRECESRRQVDAQLTFQTHYDAVTGLPNRTFYMDRVVHALRRAERSRKRVAVMKLAVDPPADVAAQWGAGAEEIVLRTIAQRLREASRPGDLVARLDADQFGIEVTGIDEDEELARFARQLLVRVMQPVALASGEMRPHARLGVSVHPRDGSDISQHLQNASHALSTTDTHGGHLCNFYSADANARVQAQFDLFNALTGALERREFVLHYQPKVSLATGQIVGAEALLRWNHPTLGALAPRQFIRLAEECGVLDTLGEWVIEEVCRQLGRWQRAGLPACPIAVNLPLRQVTQENLLLAIARALQESGVPPTLLELELNESALVQDLGASLAALSALKNQGILCSLDDLGTGQALMVMKHLPLDRVKIDQSFVRDIATEPDSAAICDAVIGLAHKLAMKVVAKGVESEAQVNSLRRRGCDEIQGYYFSPPLPADECAALLRRRDGVPVADTIHPAQESPRTLLMVDDEPNILHSLRRLMRGEGYEILTANSAHEALEILARQEVQVILSDQRMPNMDGTEFLARVRTLHPNTTRLVLSGYAELSTVIESVNRGTVFRFLTKPWTDDCLREHVREAFRYHENQRTGVQDA</sequence>
<keyword evidence="8" id="KW-1185">Reference proteome</keyword>
<dbReference type="Pfam" id="PF13185">
    <property type="entry name" value="GAF_2"/>
    <property type="match status" value="1"/>
</dbReference>
<dbReference type="SMART" id="SM00052">
    <property type="entry name" value="EAL"/>
    <property type="match status" value="1"/>
</dbReference>
<keyword evidence="3" id="KW-0597">Phosphoprotein</keyword>
<dbReference type="RefSeq" id="WP_261696820.1">
    <property type="nucleotide sequence ID" value="NZ_CP104694.1"/>
</dbReference>
<reference evidence="7" key="1">
    <citation type="submission" date="2022-09" db="EMBL/GenBank/DDBJ databases">
        <title>Tahibacter sp. nov., isolated from a fresh water.</title>
        <authorList>
            <person name="Baek J.H."/>
            <person name="Lee J.K."/>
            <person name="Kim J.M."/>
            <person name="Jeon C.O."/>
        </authorList>
    </citation>
    <scope>NUCLEOTIDE SEQUENCE</scope>
    <source>
        <strain evidence="7">W38</strain>
    </source>
</reference>
<dbReference type="Gene3D" id="3.30.450.40">
    <property type="match status" value="1"/>
</dbReference>
<evidence type="ECO:0000256" key="2">
    <source>
        <dbReference type="ARBA" id="ARBA00022777"/>
    </source>
</evidence>
<dbReference type="SUPFAM" id="SSF141868">
    <property type="entry name" value="EAL domain-like"/>
    <property type="match status" value="1"/>
</dbReference>
<dbReference type="Pfam" id="PF00072">
    <property type="entry name" value="Response_reg"/>
    <property type="match status" value="1"/>
</dbReference>
<dbReference type="CDD" id="cd17569">
    <property type="entry name" value="REC_HupR-like"/>
    <property type="match status" value="1"/>
</dbReference>
<evidence type="ECO:0000256" key="1">
    <source>
        <dbReference type="ARBA" id="ARBA00022679"/>
    </source>
</evidence>
<dbReference type="InterPro" id="IPR050706">
    <property type="entry name" value="Cyclic-di-GMP_PDE-like"/>
</dbReference>
<dbReference type="InterPro" id="IPR011006">
    <property type="entry name" value="CheY-like_superfamily"/>
</dbReference>
<dbReference type="SUPFAM" id="SSF55073">
    <property type="entry name" value="Nucleotide cyclase"/>
    <property type="match status" value="1"/>
</dbReference>
<dbReference type="InterPro" id="IPR003018">
    <property type="entry name" value="GAF"/>
</dbReference>
<protein>
    <submittedName>
        <fullName evidence="7">EAL domain-containing protein</fullName>
    </submittedName>
</protein>
<dbReference type="SUPFAM" id="SSF55781">
    <property type="entry name" value="GAF domain-like"/>
    <property type="match status" value="1"/>
</dbReference>
<evidence type="ECO:0000256" key="3">
    <source>
        <dbReference type="PROSITE-ProRule" id="PRU00169"/>
    </source>
</evidence>
<dbReference type="SMART" id="SM00267">
    <property type="entry name" value="GGDEF"/>
    <property type="match status" value="1"/>
</dbReference>
<feature type="domain" description="GGDEF" evidence="6">
    <location>
        <begin position="208"/>
        <end position="341"/>
    </location>
</feature>
<dbReference type="Pfam" id="PF00563">
    <property type="entry name" value="EAL"/>
    <property type="match status" value="1"/>
</dbReference>
<evidence type="ECO:0000313" key="7">
    <source>
        <dbReference type="EMBL" id="UXI69868.1"/>
    </source>
</evidence>
<gene>
    <name evidence="7" type="ORF">N4264_09645</name>
</gene>
<dbReference type="InterPro" id="IPR043128">
    <property type="entry name" value="Rev_trsase/Diguanyl_cyclase"/>
</dbReference>
<dbReference type="PANTHER" id="PTHR33121">
    <property type="entry name" value="CYCLIC DI-GMP PHOSPHODIESTERASE PDEF"/>
    <property type="match status" value="1"/>
</dbReference>
<dbReference type="CDD" id="cd01949">
    <property type="entry name" value="GGDEF"/>
    <property type="match status" value="1"/>
</dbReference>
<dbReference type="EMBL" id="CP104694">
    <property type="protein sequence ID" value="UXI69868.1"/>
    <property type="molecule type" value="Genomic_DNA"/>
</dbReference>
<dbReference type="Gene3D" id="3.20.20.450">
    <property type="entry name" value="EAL domain"/>
    <property type="match status" value="1"/>
</dbReference>
<dbReference type="Proteomes" id="UP001064632">
    <property type="component" value="Chromosome"/>
</dbReference>
<evidence type="ECO:0000259" key="6">
    <source>
        <dbReference type="PROSITE" id="PS50887"/>
    </source>
</evidence>
<dbReference type="Gene3D" id="3.30.70.270">
    <property type="match status" value="1"/>
</dbReference>
<evidence type="ECO:0000259" key="5">
    <source>
        <dbReference type="PROSITE" id="PS50883"/>
    </source>
</evidence>
<feature type="domain" description="EAL" evidence="5">
    <location>
        <begin position="350"/>
        <end position="603"/>
    </location>
</feature>
<feature type="domain" description="Response regulatory" evidence="4">
    <location>
        <begin position="620"/>
        <end position="735"/>
    </location>
</feature>
<dbReference type="Pfam" id="PF00990">
    <property type="entry name" value="GGDEF"/>
    <property type="match status" value="1"/>
</dbReference>
<dbReference type="PROSITE" id="PS50887">
    <property type="entry name" value="GGDEF"/>
    <property type="match status" value="1"/>
</dbReference>
<proteinExistence type="predicted"/>
<feature type="modified residue" description="4-aspartylphosphate" evidence="3">
    <location>
        <position position="669"/>
    </location>
</feature>
<dbReference type="InterPro" id="IPR001633">
    <property type="entry name" value="EAL_dom"/>
</dbReference>
<dbReference type="InterPro" id="IPR035919">
    <property type="entry name" value="EAL_sf"/>
</dbReference>